<feature type="chain" id="PRO_5009106569" evidence="1">
    <location>
        <begin position="22"/>
        <end position="216"/>
    </location>
</feature>
<organism evidence="2 3">
    <name type="scientific">Chlorobaculum limnaeum</name>
    <dbReference type="NCBI Taxonomy" id="274537"/>
    <lineage>
        <taxon>Bacteria</taxon>
        <taxon>Pseudomonadati</taxon>
        <taxon>Chlorobiota</taxon>
        <taxon>Chlorobiia</taxon>
        <taxon>Chlorobiales</taxon>
        <taxon>Chlorobiaceae</taxon>
        <taxon>Chlorobaculum</taxon>
    </lineage>
</organism>
<dbReference type="STRING" id="274537.BIU88_05420"/>
<sequence>MMKTVLLMLTSLLLAGCSVLGKRDAAEPHYELLKHDGAFEVRRYGPMVIAETFLDGESYTAASGKGFKRLAGYIFGKNRSKTSISMTAPVLQERSSEKISMTAPVLQQPGKGGWSMAFVLPEGFTLESAPEPLDPEVKLRELPPSTIAVVTFSGLHSAANLEKYGRQLQTWLKKQGYRALSEPKLASYDPPWTIPFLRRNEVHIVIEPDQGRSGKE</sequence>
<dbReference type="Proteomes" id="UP000095185">
    <property type="component" value="Chromosome"/>
</dbReference>
<evidence type="ECO:0000313" key="2">
    <source>
        <dbReference type="EMBL" id="AOS83637.1"/>
    </source>
</evidence>
<dbReference type="Gene3D" id="3.20.80.10">
    <property type="entry name" value="Regulatory factor, effector binding domain"/>
    <property type="match status" value="1"/>
</dbReference>
<name>A0A1D8D3P9_CHLLM</name>
<keyword evidence="3" id="KW-1185">Reference proteome</keyword>
<dbReference type="AlphaFoldDB" id="A0A1D8D3P9"/>
<reference evidence="2" key="1">
    <citation type="submission" date="2016-09" db="EMBL/GenBank/DDBJ databases">
        <title>Genome sequence of Chlorobaculum limnaeum.</title>
        <authorList>
            <person name="Liu Z."/>
            <person name="Tank M."/>
            <person name="Bryant D.A."/>
        </authorList>
    </citation>
    <scope>NUCLEOTIDE SEQUENCE [LARGE SCALE GENOMIC DNA]</scope>
    <source>
        <strain evidence="2">DSM 1677</strain>
    </source>
</reference>
<dbReference type="PROSITE" id="PS51257">
    <property type="entry name" value="PROKAR_LIPOPROTEIN"/>
    <property type="match status" value="1"/>
</dbReference>
<evidence type="ECO:0000313" key="3">
    <source>
        <dbReference type="Proteomes" id="UP000095185"/>
    </source>
</evidence>
<accession>A0A1D8D3P9</accession>
<feature type="signal peptide" evidence="1">
    <location>
        <begin position="1"/>
        <end position="21"/>
    </location>
</feature>
<dbReference type="InterPro" id="IPR011256">
    <property type="entry name" value="Reg_factor_effector_dom_sf"/>
</dbReference>
<dbReference type="KEGG" id="clz:BIU88_05420"/>
<dbReference type="PANTHER" id="PTHR11220:SF58">
    <property type="entry name" value="SOUL HEME-BINDING FAMILY PROTEIN"/>
    <property type="match status" value="1"/>
</dbReference>
<gene>
    <name evidence="2" type="ORF">BIU88_05420</name>
</gene>
<dbReference type="Pfam" id="PF04832">
    <property type="entry name" value="SOUL"/>
    <property type="match status" value="1"/>
</dbReference>
<dbReference type="PANTHER" id="PTHR11220">
    <property type="entry name" value="HEME-BINDING PROTEIN-RELATED"/>
    <property type="match status" value="1"/>
</dbReference>
<proteinExistence type="predicted"/>
<protein>
    <submittedName>
        <fullName evidence="2">Heme-binding protein</fullName>
    </submittedName>
</protein>
<dbReference type="EMBL" id="CP017305">
    <property type="protein sequence ID" value="AOS83637.1"/>
    <property type="molecule type" value="Genomic_DNA"/>
</dbReference>
<keyword evidence="1" id="KW-0732">Signal</keyword>
<dbReference type="InterPro" id="IPR006917">
    <property type="entry name" value="SOUL_heme-bd"/>
</dbReference>
<evidence type="ECO:0000256" key="1">
    <source>
        <dbReference type="SAM" id="SignalP"/>
    </source>
</evidence>
<dbReference type="SUPFAM" id="SSF55136">
    <property type="entry name" value="Probable bacterial effector-binding domain"/>
    <property type="match status" value="1"/>
</dbReference>